<dbReference type="EMBL" id="CR382125">
    <property type="protein sequence ID" value="CAG99662.1"/>
    <property type="molecule type" value="Genomic_DNA"/>
</dbReference>
<dbReference type="Gene3D" id="1.20.5.220">
    <property type="match status" value="1"/>
</dbReference>
<gene>
    <name evidence="1" type="ORF">KLLA0_E13839g</name>
</gene>
<dbReference type="KEGG" id="kla:KLLA0_E13839g"/>
<evidence type="ECO:0000313" key="1">
    <source>
        <dbReference type="EMBL" id="CAG99662.1"/>
    </source>
</evidence>
<sequence>MVAYVSKLSAKTAAHFGRITFENLKSYAPNLALWGGASTFGLFVFTDGWPTFQDAFYRKIPYFGDHWVKVVAPEDSPQ</sequence>
<dbReference type="OMA" id="VFTEGWP"/>
<dbReference type="GO" id="GO:0005739">
    <property type="term" value="C:mitochondrion"/>
    <property type="evidence" value="ECO:0007669"/>
    <property type="project" value="GOC"/>
</dbReference>
<name>Q6CNB4_KLULA</name>
<dbReference type="PaxDb" id="284590-Q6CNB4"/>
<dbReference type="AlphaFoldDB" id="Q6CNB4"/>
<dbReference type="Pfam" id="PF09796">
    <property type="entry name" value="QCR10"/>
    <property type="match status" value="1"/>
</dbReference>
<dbReference type="Proteomes" id="UP000000598">
    <property type="component" value="Chromosome E"/>
</dbReference>
<proteinExistence type="predicted"/>
<dbReference type="HOGENOM" id="CLU_152072_2_0_1"/>
<dbReference type="GO" id="GO:0006122">
    <property type="term" value="P:mitochondrial electron transport, ubiquinol to cytochrome c"/>
    <property type="evidence" value="ECO:0007669"/>
    <property type="project" value="InterPro"/>
</dbReference>
<keyword evidence="2" id="KW-1185">Reference proteome</keyword>
<dbReference type="InParanoid" id="Q6CNB4"/>
<organism evidence="1 2">
    <name type="scientific">Kluyveromyces lactis (strain ATCC 8585 / CBS 2359 / DSM 70799 / NBRC 1267 / NRRL Y-1140 / WM37)</name>
    <name type="common">Yeast</name>
    <name type="synonym">Candida sphaerica</name>
    <dbReference type="NCBI Taxonomy" id="284590"/>
    <lineage>
        <taxon>Eukaryota</taxon>
        <taxon>Fungi</taxon>
        <taxon>Dikarya</taxon>
        <taxon>Ascomycota</taxon>
        <taxon>Saccharomycotina</taxon>
        <taxon>Saccharomycetes</taxon>
        <taxon>Saccharomycetales</taxon>
        <taxon>Saccharomycetaceae</taxon>
        <taxon>Kluyveromyces</taxon>
    </lineage>
</organism>
<dbReference type="STRING" id="284590.Q6CNB4"/>
<dbReference type="SMR" id="Q6CNB4"/>
<dbReference type="PANTHER" id="PTHR28254">
    <property type="entry name" value="CYTOCHROME B-C1 COMPLEX SUBUNIT 10"/>
    <property type="match status" value="1"/>
</dbReference>
<dbReference type="FunCoup" id="Q6CNB4">
    <property type="interactions" value="124"/>
</dbReference>
<dbReference type="eggNOG" id="ENOG502S83P">
    <property type="taxonomic scope" value="Eukaryota"/>
</dbReference>
<evidence type="ECO:0000313" key="2">
    <source>
        <dbReference type="Proteomes" id="UP000000598"/>
    </source>
</evidence>
<accession>Q6CNB4</accession>
<dbReference type="PANTHER" id="PTHR28254:SF1">
    <property type="entry name" value="CYTOCHROME B-C1 COMPLEX SUBUNIT 10, MITOCHONDRIAL"/>
    <property type="match status" value="1"/>
</dbReference>
<reference evidence="1 2" key="1">
    <citation type="journal article" date="2004" name="Nature">
        <title>Genome evolution in yeasts.</title>
        <authorList>
            <consortium name="Genolevures"/>
            <person name="Dujon B."/>
            <person name="Sherman D."/>
            <person name="Fischer G."/>
            <person name="Durrens P."/>
            <person name="Casaregola S."/>
            <person name="Lafontaine I."/>
            <person name="de Montigny J."/>
            <person name="Marck C."/>
            <person name="Neuveglise C."/>
            <person name="Talla E."/>
            <person name="Goffard N."/>
            <person name="Frangeul L."/>
            <person name="Aigle M."/>
            <person name="Anthouard V."/>
            <person name="Babour A."/>
            <person name="Barbe V."/>
            <person name="Barnay S."/>
            <person name="Blanchin S."/>
            <person name="Beckerich J.M."/>
            <person name="Beyne E."/>
            <person name="Bleykasten C."/>
            <person name="Boisrame A."/>
            <person name="Boyer J."/>
            <person name="Cattolico L."/>
            <person name="Confanioleri F."/>
            <person name="de Daruvar A."/>
            <person name="Despons L."/>
            <person name="Fabre E."/>
            <person name="Fairhead C."/>
            <person name="Ferry-Dumazet H."/>
            <person name="Groppi A."/>
            <person name="Hantraye F."/>
            <person name="Hennequin C."/>
            <person name="Jauniaux N."/>
            <person name="Joyet P."/>
            <person name="Kachouri R."/>
            <person name="Kerrest A."/>
            <person name="Koszul R."/>
            <person name="Lemaire M."/>
            <person name="Lesur I."/>
            <person name="Ma L."/>
            <person name="Muller H."/>
            <person name="Nicaud J.M."/>
            <person name="Nikolski M."/>
            <person name="Oztas S."/>
            <person name="Ozier-Kalogeropoulos O."/>
            <person name="Pellenz S."/>
            <person name="Potier S."/>
            <person name="Richard G.F."/>
            <person name="Straub M.L."/>
            <person name="Suleau A."/>
            <person name="Swennene D."/>
            <person name="Tekaia F."/>
            <person name="Wesolowski-Louvel M."/>
            <person name="Westhof E."/>
            <person name="Wirth B."/>
            <person name="Zeniou-Meyer M."/>
            <person name="Zivanovic I."/>
            <person name="Bolotin-Fukuhara M."/>
            <person name="Thierry A."/>
            <person name="Bouchier C."/>
            <person name="Caudron B."/>
            <person name="Scarpelli C."/>
            <person name="Gaillardin C."/>
            <person name="Weissenbach J."/>
            <person name="Wincker P."/>
            <person name="Souciet J.L."/>
        </authorList>
    </citation>
    <scope>NUCLEOTIDE SEQUENCE [LARGE SCALE GENOMIC DNA]</scope>
    <source>
        <strain evidence="2">ATCC 8585 / CBS 2359 / DSM 70799 / NBRC 1267 / NRRL Y-1140 / WM37</strain>
    </source>
</reference>
<dbReference type="InterPro" id="IPR019182">
    <property type="entry name" value="Cytochrome_b-c1_su10_fun"/>
</dbReference>
<protein>
    <submittedName>
        <fullName evidence="1">KLLA0E13839p</fullName>
    </submittedName>
</protein>